<dbReference type="Gene3D" id="1.25.10.10">
    <property type="entry name" value="Leucine-rich Repeat Variant"/>
    <property type="match status" value="1"/>
</dbReference>
<organism evidence="1 2">
    <name type="scientific">Blattamonas nauphoetae</name>
    <dbReference type="NCBI Taxonomy" id="2049346"/>
    <lineage>
        <taxon>Eukaryota</taxon>
        <taxon>Metamonada</taxon>
        <taxon>Preaxostyla</taxon>
        <taxon>Oxymonadida</taxon>
        <taxon>Blattamonas</taxon>
    </lineage>
</organism>
<dbReference type="InterPro" id="IPR011989">
    <property type="entry name" value="ARM-like"/>
</dbReference>
<sequence length="646" mass="72995">MPPMRIARFLEHLESPQNESEPDHLDKPPIALRHHRRAAIDISKLQDLPSSHSTHTLLIALGEEQRIDIPDLLVALHRMTGTDDSRRRLVQHNVIPLLSQLLRSLQDEKVIHLVLWILSDIGVISTLYEVHHSFDDNTLKAILGFAQSSSLFVMEVAWWFLDNFTIIDHDQKEFVDKLVRLGIFEVFTPAMIQLSSSSIQQPAWHLQSLNHVADTSVLQFPLTTMSIPGYRNSCYRILRTIRRLATITHTPITADVVTFIFMVFVSGCSMDINSAVDLLFSDQELLRDLSSVIYQTPMPPFFPPHIQSFPQLAISLLSYACEGLSSAYRAYTVLNQALTIQTSSGDPDEDILKNQIVAELNNYFHIARNVLHVIGTAIPGGADVADLYLNAGLAPALGECIRVVQTIQDDELSHDRSLLTQTMAEVAEGNPGNLWKRTLELITLLDCTALASEEKQQISTSFLRPKYHVQMKITNRYPKHINKIHLNIALCLSNVSGITELHSLRILNETIPGPDSPQKFLRFVSDRLVDDTSSSFCADLSIVHGLLLRRSAPVYAEIEKSQVLAAIFAFKWYRCTHPIADTCLCIFFEILILFILNASDPCVIIEYVQDDVIQQTLLKSTKEFSEKTTETMDIFYQHLAILKRPF</sequence>
<name>A0ABQ9X2J5_9EUKA</name>
<keyword evidence="2" id="KW-1185">Reference proteome</keyword>
<evidence type="ECO:0000313" key="2">
    <source>
        <dbReference type="Proteomes" id="UP001281761"/>
    </source>
</evidence>
<evidence type="ECO:0000313" key="1">
    <source>
        <dbReference type="EMBL" id="KAK2944831.1"/>
    </source>
</evidence>
<protein>
    <submittedName>
        <fullName evidence="1">Uncharacterized protein</fullName>
    </submittedName>
</protein>
<reference evidence="1 2" key="1">
    <citation type="journal article" date="2022" name="bioRxiv">
        <title>Genomics of Preaxostyla Flagellates Illuminates Evolutionary Transitions and the Path Towards Mitochondrial Loss.</title>
        <authorList>
            <person name="Novak L.V.F."/>
            <person name="Treitli S.C."/>
            <person name="Pyrih J."/>
            <person name="Halakuc P."/>
            <person name="Pipaliya S.V."/>
            <person name="Vacek V."/>
            <person name="Brzon O."/>
            <person name="Soukal P."/>
            <person name="Eme L."/>
            <person name="Dacks J.B."/>
            <person name="Karnkowska A."/>
            <person name="Elias M."/>
            <person name="Hampl V."/>
        </authorList>
    </citation>
    <scope>NUCLEOTIDE SEQUENCE [LARGE SCALE GENOMIC DNA]</scope>
    <source>
        <strain evidence="1">NAU3</strain>
        <tissue evidence="1">Gut</tissue>
    </source>
</reference>
<gene>
    <name evidence="1" type="ORF">BLNAU_20228</name>
</gene>
<dbReference type="Proteomes" id="UP001281761">
    <property type="component" value="Unassembled WGS sequence"/>
</dbReference>
<dbReference type="InterPro" id="IPR016024">
    <property type="entry name" value="ARM-type_fold"/>
</dbReference>
<accession>A0ABQ9X2J5</accession>
<proteinExistence type="predicted"/>
<dbReference type="EMBL" id="JARBJD010000282">
    <property type="protein sequence ID" value="KAK2944831.1"/>
    <property type="molecule type" value="Genomic_DNA"/>
</dbReference>
<comment type="caution">
    <text evidence="1">The sequence shown here is derived from an EMBL/GenBank/DDBJ whole genome shotgun (WGS) entry which is preliminary data.</text>
</comment>
<dbReference type="SUPFAM" id="SSF48371">
    <property type="entry name" value="ARM repeat"/>
    <property type="match status" value="1"/>
</dbReference>